<keyword evidence="3" id="KW-1185">Reference proteome</keyword>
<accession>A0ABS5EVW0</accession>
<comment type="caution">
    <text evidence="2">The sequence shown here is derived from an EMBL/GenBank/DDBJ whole genome shotgun (WGS) entry which is preliminary data.</text>
</comment>
<dbReference type="EMBL" id="JAAGBB010000008">
    <property type="protein sequence ID" value="MBR0664436.1"/>
    <property type="molecule type" value="Genomic_DNA"/>
</dbReference>
<protein>
    <recommendedName>
        <fullName evidence="4">Cyclase dehydrase</fullName>
    </recommendedName>
</protein>
<evidence type="ECO:0000313" key="3">
    <source>
        <dbReference type="Proteomes" id="UP001196870"/>
    </source>
</evidence>
<dbReference type="RefSeq" id="WP_211852096.1">
    <property type="nucleotide sequence ID" value="NZ_JAAGBB010000008.1"/>
</dbReference>
<feature type="region of interest" description="Disordered" evidence="1">
    <location>
        <begin position="147"/>
        <end position="167"/>
    </location>
</feature>
<name>A0ABS5EVW0_9PROT</name>
<dbReference type="Proteomes" id="UP001196870">
    <property type="component" value="Unassembled WGS sequence"/>
</dbReference>
<evidence type="ECO:0000256" key="1">
    <source>
        <dbReference type="SAM" id="MobiDB-lite"/>
    </source>
</evidence>
<proteinExistence type="predicted"/>
<evidence type="ECO:0008006" key="4">
    <source>
        <dbReference type="Google" id="ProtNLM"/>
    </source>
</evidence>
<sequence>MTILARAADRARSAREPRILETGRSSLRGPDRLARGLGWFSIALGVIELLGARRLARAFGMQGAEWLIRSYGVREIASGLGALSINPASGIASRIGGDGLDLLTLMAANCRTRKQRDNVELALLAVAGVSLLDLYCHQELSSLHQRRGTARDYRDRSGFPNGKPKLE</sequence>
<evidence type="ECO:0000313" key="2">
    <source>
        <dbReference type="EMBL" id="MBR0664436.1"/>
    </source>
</evidence>
<organism evidence="2 3">
    <name type="scientific">Plastoroseomonas hellenica</name>
    <dbReference type="NCBI Taxonomy" id="2687306"/>
    <lineage>
        <taxon>Bacteria</taxon>
        <taxon>Pseudomonadati</taxon>
        <taxon>Pseudomonadota</taxon>
        <taxon>Alphaproteobacteria</taxon>
        <taxon>Acetobacterales</taxon>
        <taxon>Acetobacteraceae</taxon>
        <taxon>Plastoroseomonas</taxon>
    </lineage>
</organism>
<reference evidence="3" key="1">
    <citation type="journal article" date="2021" name="Syst. Appl. Microbiol.">
        <title>Roseomonas hellenica sp. nov., isolated from roots of wild-growing Alkanna tinctoria.</title>
        <authorList>
            <person name="Rat A."/>
            <person name="Naranjo H.D."/>
            <person name="Lebbe L."/>
            <person name="Cnockaert M."/>
            <person name="Krigas N."/>
            <person name="Grigoriadou K."/>
            <person name="Maloupa E."/>
            <person name="Willems A."/>
        </authorList>
    </citation>
    <scope>NUCLEOTIDE SEQUENCE [LARGE SCALE GENOMIC DNA]</scope>
    <source>
        <strain evidence="3">LMG 31523</strain>
    </source>
</reference>
<gene>
    <name evidence="2" type="ORF">GXW71_08720</name>
</gene>